<keyword evidence="3" id="KW-1185">Reference proteome</keyword>
<dbReference type="SUPFAM" id="SSF51735">
    <property type="entry name" value="NAD(P)-binding Rossmann-fold domains"/>
    <property type="match status" value="1"/>
</dbReference>
<organism evidence="2 3">
    <name type="scientific">Arcicella aurantiaca</name>
    <dbReference type="NCBI Taxonomy" id="591202"/>
    <lineage>
        <taxon>Bacteria</taxon>
        <taxon>Pseudomonadati</taxon>
        <taxon>Bacteroidota</taxon>
        <taxon>Cytophagia</taxon>
        <taxon>Cytophagales</taxon>
        <taxon>Flectobacillaceae</taxon>
        <taxon>Arcicella</taxon>
    </lineage>
</organism>
<evidence type="ECO:0000313" key="3">
    <source>
        <dbReference type="Proteomes" id="UP000245489"/>
    </source>
</evidence>
<sequence length="256" mass="27092">MKDLFDLSGKVALIMGSSSGMGKAIAHILGLNGAKVIISSNDKTACEKVLAEFQAENINAIAIPCDVSQKEQIDFLVSETEKTFGNIDILVNCVGIAIAGSFLEIDAESFEKTMQINLQSAIYLTKKVIPKMQAKKDGAIIYLSSLSSVRGNKFLGLYGISKAGLAQLARNLAVEFGPDNIRVNAISPGVIDTEFAKPMTTNPEVMAKRVALTPLRRIGKVEEVAGVTLLLASKAGGFITGQNIIIDGGTTISDGN</sequence>
<dbReference type="FunFam" id="3.40.50.720:FF:000084">
    <property type="entry name" value="Short-chain dehydrogenase reductase"/>
    <property type="match status" value="1"/>
</dbReference>
<accession>A0A316D963</accession>
<dbReference type="PANTHER" id="PTHR43943">
    <property type="entry name" value="DEHYDROGENASE/REDUCTASE (SDR FAMILY) MEMBER 4"/>
    <property type="match status" value="1"/>
</dbReference>
<comment type="caution">
    <text evidence="2">The sequence shown here is derived from an EMBL/GenBank/DDBJ whole genome shotgun (WGS) entry which is preliminary data.</text>
</comment>
<name>A0A316D963_9BACT</name>
<dbReference type="InterPro" id="IPR020904">
    <property type="entry name" value="Sc_DH/Rdtase_CS"/>
</dbReference>
<evidence type="ECO:0000256" key="1">
    <source>
        <dbReference type="ARBA" id="ARBA00006484"/>
    </source>
</evidence>
<dbReference type="RefSeq" id="WP_109745677.1">
    <property type="nucleotide sequence ID" value="NZ_QGGO01000066.1"/>
</dbReference>
<dbReference type="OrthoDB" id="9788235at2"/>
<dbReference type="Pfam" id="PF13561">
    <property type="entry name" value="adh_short_C2"/>
    <property type="match status" value="1"/>
</dbReference>
<dbReference type="PRINTS" id="PR00081">
    <property type="entry name" value="GDHRDH"/>
</dbReference>
<comment type="similarity">
    <text evidence="1">Belongs to the short-chain dehydrogenases/reductases (SDR) family.</text>
</comment>
<dbReference type="PANTHER" id="PTHR43943:SF2">
    <property type="entry name" value="DEHYDROGENASE_REDUCTASE 4"/>
    <property type="match status" value="1"/>
</dbReference>
<proteinExistence type="inferred from homology"/>
<dbReference type="NCBIfam" id="NF005559">
    <property type="entry name" value="PRK07231.1"/>
    <property type="match status" value="1"/>
</dbReference>
<evidence type="ECO:0000313" key="2">
    <source>
        <dbReference type="EMBL" id="PWK13721.1"/>
    </source>
</evidence>
<dbReference type="PRINTS" id="PR00080">
    <property type="entry name" value="SDRFAMILY"/>
</dbReference>
<dbReference type="EMBL" id="QGGO01000066">
    <property type="protein sequence ID" value="PWK13721.1"/>
    <property type="molecule type" value="Genomic_DNA"/>
</dbReference>
<protein>
    <submittedName>
        <fullName evidence="2">NAD(P)-dependent dehydrogenase (Short-subunit alcohol dehydrogenase family)</fullName>
    </submittedName>
</protein>
<dbReference type="Proteomes" id="UP000245489">
    <property type="component" value="Unassembled WGS sequence"/>
</dbReference>
<dbReference type="CDD" id="cd05233">
    <property type="entry name" value="SDR_c"/>
    <property type="match status" value="1"/>
</dbReference>
<dbReference type="PROSITE" id="PS00061">
    <property type="entry name" value="ADH_SHORT"/>
    <property type="match status" value="1"/>
</dbReference>
<reference evidence="2 3" key="1">
    <citation type="submission" date="2018-05" db="EMBL/GenBank/DDBJ databases">
        <title>Genomic Encyclopedia of Archaeal and Bacterial Type Strains, Phase II (KMG-II): from individual species to whole genera.</title>
        <authorList>
            <person name="Goeker M."/>
        </authorList>
    </citation>
    <scope>NUCLEOTIDE SEQUENCE [LARGE SCALE GENOMIC DNA]</scope>
    <source>
        <strain evidence="2 3">DSM 22214</strain>
    </source>
</reference>
<dbReference type="Gene3D" id="3.40.50.720">
    <property type="entry name" value="NAD(P)-binding Rossmann-like Domain"/>
    <property type="match status" value="1"/>
</dbReference>
<dbReference type="InterPro" id="IPR036291">
    <property type="entry name" value="NAD(P)-bd_dom_sf"/>
</dbReference>
<dbReference type="InterPro" id="IPR002347">
    <property type="entry name" value="SDR_fam"/>
</dbReference>
<gene>
    <name evidence="2" type="ORF">LV89_05006</name>
</gene>
<dbReference type="AlphaFoldDB" id="A0A316D963"/>